<keyword evidence="3" id="KW-1185">Reference proteome</keyword>
<dbReference type="Gene3D" id="3.50.50.60">
    <property type="entry name" value="FAD/NAD(P)-binding domain"/>
    <property type="match status" value="1"/>
</dbReference>
<proteinExistence type="predicted"/>
<dbReference type="InterPro" id="IPR002938">
    <property type="entry name" value="FAD-bd"/>
</dbReference>
<dbReference type="InterPro" id="IPR036188">
    <property type="entry name" value="FAD/NAD-bd_sf"/>
</dbReference>
<dbReference type="SUPFAM" id="SSF51905">
    <property type="entry name" value="FAD/NAD(P)-binding domain"/>
    <property type="match status" value="1"/>
</dbReference>
<sequence length="560" mass="60667">MIALTPAAALTSSVRYTSQARADVSCALTTGPRSASLYLTSCNRRLGETPQARRGSSALTAQCQSPTIEAEMAVADGSAVKQSRSGSRAIVVGGGLAGLASARVLSDVFDEVILLERDAITQQDGNHKRGGVPQFSQPHVMLVGGMQHCEELFPRFQERLLAAGGQAVDWLRDCRVFDFGNYMETLPESASSPTQSVGATRKLMEEVARESVKALPNVTMRAGSWVSGLKLAEAHARIQGVTLKSGEEVAADFVVDASGRSSQLPQWLDAVGVTPPRAQCISAGLGYGSRTYAMPENWFQQKGWKAAMCSPRPASGRQGMLLPVEGERWQLILTGLAGDHPPTDEEGYLEFARSLPSPEIYDALTQAEALGPVHVFNRTENVKRSYGQVDLPQGLCVLGDAATCFNPIYGQGMTVGIKGAILLRDTLQKRLQGRKFTPAEASSVLSGFSKDYQTELSKLQEFPWTVATGDDEKHLRALGKLPPKESSRAEAFVNWYFMQAVRLAMKDVQVRTGLAVVNHMLESPAALFQPLIAFKVFSLALQDALVQLREKLQGRQVQRA</sequence>
<organism evidence="2 3">
    <name type="scientific">Coccomyxa viridis</name>
    <dbReference type="NCBI Taxonomy" id="1274662"/>
    <lineage>
        <taxon>Eukaryota</taxon>
        <taxon>Viridiplantae</taxon>
        <taxon>Chlorophyta</taxon>
        <taxon>core chlorophytes</taxon>
        <taxon>Trebouxiophyceae</taxon>
        <taxon>Trebouxiophyceae incertae sedis</taxon>
        <taxon>Coccomyxaceae</taxon>
        <taxon>Coccomyxa</taxon>
    </lineage>
</organism>
<dbReference type="PANTHER" id="PTHR43422:SF3">
    <property type="entry name" value="THIAMINE THIAZOLE SYNTHASE"/>
    <property type="match status" value="1"/>
</dbReference>
<name>A0ABP1FMB0_9CHLO</name>
<protein>
    <submittedName>
        <fullName evidence="2">G1015 protein</fullName>
    </submittedName>
</protein>
<feature type="domain" description="FAD-binding" evidence="1">
    <location>
        <begin position="89"/>
        <end position="434"/>
    </location>
</feature>
<evidence type="ECO:0000259" key="1">
    <source>
        <dbReference type="Pfam" id="PF01494"/>
    </source>
</evidence>
<reference evidence="2 3" key="1">
    <citation type="submission" date="2024-06" db="EMBL/GenBank/DDBJ databases">
        <authorList>
            <person name="Kraege A."/>
            <person name="Thomma B."/>
        </authorList>
    </citation>
    <scope>NUCLEOTIDE SEQUENCE [LARGE SCALE GENOMIC DNA]</scope>
</reference>
<dbReference type="PRINTS" id="PR00420">
    <property type="entry name" value="RNGMNOXGNASE"/>
</dbReference>
<dbReference type="PANTHER" id="PTHR43422">
    <property type="entry name" value="THIAMINE THIAZOLE SYNTHASE"/>
    <property type="match status" value="1"/>
</dbReference>
<evidence type="ECO:0000313" key="2">
    <source>
        <dbReference type="EMBL" id="CAL5219223.1"/>
    </source>
</evidence>
<dbReference type="Proteomes" id="UP001497392">
    <property type="component" value="Unassembled WGS sequence"/>
</dbReference>
<dbReference type="EMBL" id="CAXHTA020000002">
    <property type="protein sequence ID" value="CAL5219223.1"/>
    <property type="molecule type" value="Genomic_DNA"/>
</dbReference>
<comment type="caution">
    <text evidence="2">The sequence shown here is derived from an EMBL/GenBank/DDBJ whole genome shotgun (WGS) entry which is preliminary data.</text>
</comment>
<gene>
    <name evidence="2" type="primary">g1015</name>
    <name evidence="2" type="ORF">VP750_LOCUS882</name>
</gene>
<accession>A0ABP1FMB0</accession>
<dbReference type="Pfam" id="PF01494">
    <property type="entry name" value="FAD_binding_3"/>
    <property type="match status" value="1"/>
</dbReference>
<evidence type="ECO:0000313" key="3">
    <source>
        <dbReference type="Proteomes" id="UP001497392"/>
    </source>
</evidence>